<accession>A0A0H4PB88</accession>
<keyword evidence="4" id="KW-0808">Transferase</keyword>
<evidence type="ECO:0000256" key="8">
    <source>
        <dbReference type="SAM" id="Phobius"/>
    </source>
</evidence>
<dbReference type="AlphaFoldDB" id="A0A0H4PB88"/>
<dbReference type="STRING" id="320787.CA2015_2049"/>
<dbReference type="PANTHER" id="PTHR33908">
    <property type="entry name" value="MANNOSYLTRANSFERASE YKCB-RELATED"/>
    <property type="match status" value="1"/>
</dbReference>
<dbReference type="KEGG" id="camu:CA2015_2049"/>
<dbReference type="OrthoDB" id="9813729at2"/>
<evidence type="ECO:0000256" key="2">
    <source>
        <dbReference type="ARBA" id="ARBA00022475"/>
    </source>
</evidence>
<feature type="transmembrane region" description="Helical" evidence="8">
    <location>
        <begin position="12"/>
        <end position="30"/>
    </location>
</feature>
<dbReference type="RefSeq" id="WP_048641805.1">
    <property type="nucleotide sequence ID" value="NZ_CAXBGM010000192.1"/>
</dbReference>
<feature type="transmembrane region" description="Helical" evidence="8">
    <location>
        <begin position="281"/>
        <end position="300"/>
    </location>
</feature>
<evidence type="ECO:0000256" key="6">
    <source>
        <dbReference type="ARBA" id="ARBA00022989"/>
    </source>
</evidence>
<sequence>MVLNQKKYSLYFYLLTLGLSLAKILFTLRPEINLFTEEAQYWLWSQNLAWHYYSKPALVAVLNFISTAVMGNTELAIRINAILCGIGIAWVTFIFGTYLYSKKVGFWSALAIQAMPFWWLASTFHMTDSSLSFFWILSIYLSYRGINEENRVCWIYAGIATVLGLTAKYVMVLIFPVLIIYLLFIRKWKTQRANFLVFVMISALGFLPIVIWNWQNNFETFLHLLALTGTEGTSSKPFSLTAASKSLLEFVKGQLAIVSLFLLPSWLLTFKFNFKNISTPFIFLVLPGMMAFLIFASLSIFKEAMVNWPTFSYAGLAIVFARWMTLQGKFWKIVSHGGIYISIALPLIFILPDYTGIKSSKTVKKREQRIIKRLLGHEQLAKRIDHLTDSLGIDNAFVFSDSYHTASALSFYLKGNPQTYVLNMGSRKNQFNFWNGIEQFLGRENTGIFVSWNYDSMEDKVSFQSLIHEESFITKFHNIPRRAVKIQYWSNLIEYKPTLPTSY</sequence>
<dbReference type="GO" id="GO:0016763">
    <property type="term" value="F:pentosyltransferase activity"/>
    <property type="evidence" value="ECO:0007669"/>
    <property type="project" value="TreeGrafter"/>
</dbReference>
<dbReference type="GO" id="GO:0009103">
    <property type="term" value="P:lipopolysaccharide biosynthetic process"/>
    <property type="evidence" value="ECO:0007669"/>
    <property type="project" value="UniProtKB-ARBA"/>
</dbReference>
<feature type="transmembrane region" description="Helical" evidence="8">
    <location>
        <begin position="155"/>
        <end position="183"/>
    </location>
</feature>
<dbReference type="Proteomes" id="UP000036520">
    <property type="component" value="Chromosome"/>
</dbReference>
<name>A0A0H4PB88_9BACT</name>
<evidence type="ECO:0000256" key="1">
    <source>
        <dbReference type="ARBA" id="ARBA00004651"/>
    </source>
</evidence>
<dbReference type="Pfam" id="PF13231">
    <property type="entry name" value="PMT_2"/>
    <property type="match status" value="1"/>
</dbReference>
<evidence type="ECO:0000256" key="7">
    <source>
        <dbReference type="ARBA" id="ARBA00023136"/>
    </source>
</evidence>
<keyword evidence="11" id="KW-1185">Reference proteome</keyword>
<dbReference type="GO" id="GO:0005886">
    <property type="term" value="C:plasma membrane"/>
    <property type="evidence" value="ECO:0007669"/>
    <property type="project" value="UniProtKB-SubCell"/>
</dbReference>
<dbReference type="InterPro" id="IPR050297">
    <property type="entry name" value="LipidA_mod_glycosyltrf_83"/>
</dbReference>
<organism evidence="10 11">
    <name type="scientific">Cyclobacterium amurskyense</name>
    <dbReference type="NCBI Taxonomy" id="320787"/>
    <lineage>
        <taxon>Bacteria</taxon>
        <taxon>Pseudomonadati</taxon>
        <taxon>Bacteroidota</taxon>
        <taxon>Cytophagia</taxon>
        <taxon>Cytophagales</taxon>
        <taxon>Cyclobacteriaceae</taxon>
        <taxon>Cyclobacterium</taxon>
    </lineage>
</organism>
<keyword evidence="2" id="KW-1003">Cell membrane</keyword>
<comment type="subcellular location">
    <subcellularLocation>
        <location evidence="1">Cell membrane</location>
        <topology evidence="1">Multi-pass membrane protein</topology>
    </subcellularLocation>
</comment>
<feature type="transmembrane region" description="Helical" evidence="8">
    <location>
        <begin position="126"/>
        <end position="143"/>
    </location>
</feature>
<protein>
    <recommendedName>
        <fullName evidence="9">Glycosyltransferase RgtA/B/C/D-like domain-containing protein</fullName>
    </recommendedName>
</protein>
<feature type="transmembrane region" description="Helical" evidence="8">
    <location>
        <begin position="77"/>
        <end position="98"/>
    </location>
</feature>
<proteinExistence type="predicted"/>
<evidence type="ECO:0000256" key="3">
    <source>
        <dbReference type="ARBA" id="ARBA00022676"/>
    </source>
</evidence>
<feature type="transmembrane region" description="Helical" evidence="8">
    <location>
        <begin position="50"/>
        <end position="70"/>
    </location>
</feature>
<keyword evidence="5 8" id="KW-0812">Transmembrane</keyword>
<keyword evidence="7 8" id="KW-0472">Membrane</keyword>
<feature type="transmembrane region" description="Helical" evidence="8">
    <location>
        <begin position="306"/>
        <end position="325"/>
    </location>
</feature>
<feature type="transmembrane region" description="Helical" evidence="8">
    <location>
        <begin position="104"/>
        <end position="121"/>
    </location>
</feature>
<feature type="transmembrane region" description="Helical" evidence="8">
    <location>
        <begin position="195"/>
        <end position="214"/>
    </location>
</feature>
<feature type="domain" description="Glycosyltransferase RgtA/B/C/D-like" evidence="9">
    <location>
        <begin position="55"/>
        <end position="212"/>
    </location>
</feature>
<feature type="transmembrane region" description="Helical" evidence="8">
    <location>
        <begin position="337"/>
        <end position="357"/>
    </location>
</feature>
<reference evidence="10 11" key="1">
    <citation type="submission" date="2015-07" db="EMBL/GenBank/DDBJ databases">
        <authorList>
            <person name="Kim K.M."/>
        </authorList>
    </citation>
    <scope>NUCLEOTIDE SEQUENCE [LARGE SCALE GENOMIC DNA]</scope>
    <source>
        <strain evidence="10 11">KCTC 12363</strain>
    </source>
</reference>
<dbReference type="PANTHER" id="PTHR33908:SF11">
    <property type="entry name" value="MEMBRANE PROTEIN"/>
    <property type="match status" value="1"/>
</dbReference>
<evidence type="ECO:0000313" key="10">
    <source>
        <dbReference type="EMBL" id="AKP51474.1"/>
    </source>
</evidence>
<gene>
    <name evidence="10" type="ORF">CA2015_2049</name>
</gene>
<dbReference type="InterPro" id="IPR038731">
    <property type="entry name" value="RgtA/B/C-like"/>
</dbReference>
<evidence type="ECO:0000256" key="5">
    <source>
        <dbReference type="ARBA" id="ARBA00022692"/>
    </source>
</evidence>
<dbReference type="PATRIC" id="fig|320787.5.peg.2254"/>
<keyword evidence="3" id="KW-0328">Glycosyltransferase</keyword>
<evidence type="ECO:0000313" key="11">
    <source>
        <dbReference type="Proteomes" id="UP000036520"/>
    </source>
</evidence>
<feature type="transmembrane region" description="Helical" evidence="8">
    <location>
        <begin position="255"/>
        <end position="274"/>
    </location>
</feature>
<evidence type="ECO:0000259" key="9">
    <source>
        <dbReference type="Pfam" id="PF13231"/>
    </source>
</evidence>
<keyword evidence="6 8" id="KW-1133">Transmembrane helix</keyword>
<evidence type="ECO:0000256" key="4">
    <source>
        <dbReference type="ARBA" id="ARBA00022679"/>
    </source>
</evidence>
<dbReference type="EMBL" id="CP012040">
    <property type="protein sequence ID" value="AKP51474.1"/>
    <property type="molecule type" value="Genomic_DNA"/>
</dbReference>